<dbReference type="EMBL" id="KV453925">
    <property type="protein sequence ID" value="ODV76383.1"/>
    <property type="molecule type" value="Genomic_DNA"/>
</dbReference>
<evidence type="ECO:0000313" key="3">
    <source>
        <dbReference type="Proteomes" id="UP000094389"/>
    </source>
</evidence>
<dbReference type="OrthoDB" id="4093878at2759"/>
<sequence>MLSFAAAPSFFFEDNLLTPQRTRRVATPSRRNNIYCSHPCSHSADPFDCVFRMRDAYVAPPRVEVFSRALQTGNSYQIQVMKKNDPSNSFDDYQIQYRFTNAGNTLISIGSRSDSFDKTFSFKTATIDLDDAEWRIIDNVLLVNIPKKKLQTVVQVRTISPKNCNVSKTQNKKRSEHHKKKVISVPITRGLYTTETSDVFERAKSVLQDEPVPERTQAAPSKTVSQTDLEDEEPVTSEAESASETESTVSDTESEVTKSEPVLKQLPKLKRKVSLEEVEDESFQ</sequence>
<feature type="compositionally biased region" description="Low complexity" evidence="1">
    <location>
        <begin position="236"/>
        <end position="251"/>
    </location>
</feature>
<gene>
    <name evidence="2" type="ORF">CYBJADRAFT_165675</name>
</gene>
<dbReference type="RefSeq" id="XP_020073422.1">
    <property type="nucleotide sequence ID" value="XM_020214143.1"/>
</dbReference>
<protein>
    <submittedName>
        <fullName evidence="2">Uncharacterized protein</fullName>
    </submittedName>
</protein>
<feature type="region of interest" description="Disordered" evidence="1">
    <location>
        <begin position="204"/>
        <end position="263"/>
    </location>
</feature>
<dbReference type="AlphaFoldDB" id="A0A1E4SA51"/>
<name>A0A1E4SA51_CYBJN</name>
<reference evidence="2 3" key="1">
    <citation type="journal article" date="2016" name="Proc. Natl. Acad. Sci. U.S.A.">
        <title>Comparative genomics of biotechnologically important yeasts.</title>
        <authorList>
            <person name="Riley R."/>
            <person name="Haridas S."/>
            <person name="Wolfe K.H."/>
            <person name="Lopes M.R."/>
            <person name="Hittinger C.T."/>
            <person name="Goeker M."/>
            <person name="Salamov A.A."/>
            <person name="Wisecaver J.H."/>
            <person name="Long T.M."/>
            <person name="Calvey C.H."/>
            <person name="Aerts A.L."/>
            <person name="Barry K.W."/>
            <person name="Choi C."/>
            <person name="Clum A."/>
            <person name="Coughlan A.Y."/>
            <person name="Deshpande S."/>
            <person name="Douglass A.P."/>
            <person name="Hanson S.J."/>
            <person name="Klenk H.-P."/>
            <person name="LaButti K.M."/>
            <person name="Lapidus A."/>
            <person name="Lindquist E.A."/>
            <person name="Lipzen A.M."/>
            <person name="Meier-Kolthoff J.P."/>
            <person name="Ohm R.A."/>
            <person name="Otillar R.P."/>
            <person name="Pangilinan J.L."/>
            <person name="Peng Y."/>
            <person name="Rokas A."/>
            <person name="Rosa C.A."/>
            <person name="Scheuner C."/>
            <person name="Sibirny A.A."/>
            <person name="Slot J.C."/>
            <person name="Stielow J.B."/>
            <person name="Sun H."/>
            <person name="Kurtzman C.P."/>
            <person name="Blackwell M."/>
            <person name="Grigoriev I.V."/>
            <person name="Jeffries T.W."/>
        </authorList>
    </citation>
    <scope>NUCLEOTIDE SEQUENCE [LARGE SCALE GENOMIC DNA]</scope>
    <source>
        <strain evidence="3">ATCC 18201 / CBS 1600 / BCRC 20928 / JCM 3617 / NBRC 0987 / NRRL Y-1542</strain>
    </source>
</reference>
<keyword evidence="3" id="KW-1185">Reference proteome</keyword>
<dbReference type="STRING" id="983966.A0A1E4SA51"/>
<dbReference type="GeneID" id="30988539"/>
<evidence type="ECO:0000256" key="1">
    <source>
        <dbReference type="SAM" id="MobiDB-lite"/>
    </source>
</evidence>
<evidence type="ECO:0000313" key="2">
    <source>
        <dbReference type="EMBL" id="ODV76383.1"/>
    </source>
</evidence>
<proteinExistence type="predicted"/>
<organism evidence="2 3">
    <name type="scientific">Cyberlindnera jadinii (strain ATCC 18201 / CBS 1600 / BCRC 20928 / JCM 3617 / NBRC 0987 / NRRL Y-1542)</name>
    <name type="common">Torula yeast</name>
    <name type="synonym">Candida utilis</name>
    <dbReference type="NCBI Taxonomy" id="983966"/>
    <lineage>
        <taxon>Eukaryota</taxon>
        <taxon>Fungi</taxon>
        <taxon>Dikarya</taxon>
        <taxon>Ascomycota</taxon>
        <taxon>Saccharomycotina</taxon>
        <taxon>Saccharomycetes</taxon>
        <taxon>Phaffomycetales</taxon>
        <taxon>Phaffomycetaceae</taxon>
        <taxon>Cyberlindnera</taxon>
    </lineage>
</organism>
<accession>A0A1E4SA51</accession>
<dbReference type="Proteomes" id="UP000094389">
    <property type="component" value="Unassembled WGS sequence"/>
</dbReference>
<feature type="compositionally biased region" description="Polar residues" evidence="1">
    <location>
        <begin position="218"/>
        <end position="227"/>
    </location>
</feature>